<dbReference type="GO" id="GO:0016787">
    <property type="term" value="F:hydrolase activity"/>
    <property type="evidence" value="ECO:0007669"/>
    <property type="project" value="UniProtKB-KW"/>
</dbReference>
<protein>
    <submittedName>
        <fullName evidence="1">Glycoside hydrolase family 16 protein</fullName>
    </submittedName>
</protein>
<dbReference type="Proteomes" id="UP000308197">
    <property type="component" value="Unassembled WGS sequence"/>
</dbReference>
<accession>A0A5C3NVU1</accession>
<evidence type="ECO:0000313" key="1">
    <source>
        <dbReference type="EMBL" id="TFK77653.1"/>
    </source>
</evidence>
<name>A0A5C3NVU1_9APHY</name>
<dbReference type="InParanoid" id="A0A5C3NVU1"/>
<gene>
    <name evidence="1" type="ORF">K466DRAFT_508254</name>
</gene>
<reference evidence="1 2" key="1">
    <citation type="journal article" date="2019" name="Nat. Ecol. Evol.">
        <title>Megaphylogeny resolves global patterns of mushroom evolution.</title>
        <authorList>
            <person name="Varga T."/>
            <person name="Krizsan K."/>
            <person name="Foldi C."/>
            <person name="Dima B."/>
            <person name="Sanchez-Garcia M."/>
            <person name="Sanchez-Ramirez S."/>
            <person name="Szollosi G.J."/>
            <person name="Szarkandi J.G."/>
            <person name="Papp V."/>
            <person name="Albert L."/>
            <person name="Andreopoulos W."/>
            <person name="Angelini C."/>
            <person name="Antonin V."/>
            <person name="Barry K.W."/>
            <person name="Bougher N.L."/>
            <person name="Buchanan P."/>
            <person name="Buyck B."/>
            <person name="Bense V."/>
            <person name="Catcheside P."/>
            <person name="Chovatia M."/>
            <person name="Cooper J."/>
            <person name="Damon W."/>
            <person name="Desjardin D."/>
            <person name="Finy P."/>
            <person name="Geml J."/>
            <person name="Haridas S."/>
            <person name="Hughes K."/>
            <person name="Justo A."/>
            <person name="Karasinski D."/>
            <person name="Kautmanova I."/>
            <person name="Kiss B."/>
            <person name="Kocsube S."/>
            <person name="Kotiranta H."/>
            <person name="LaButti K.M."/>
            <person name="Lechner B.E."/>
            <person name="Liimatainen K."/>
            <person name="Lipzen A."/>
            <person name="Lukacs Z."/>
            <person name="Mihaltcheva S."/>
            <person name="Morgado L.N."/>
            <person name="Niskanen T."/>
            <person name="Noordeloos M.E."/>
            <person name="Ohm R.A."/>
            <person name="Ortiz-Santana B."/>
            <person name="Ovrebo C."/>
            <person name="Racz N."/>
            <person name="Riley R."/>
            <person name="Savchenko A."/>
            <person name="Shiryaev A."/>
            <person name="Soop K."/>
            <person name="Spirin V."/>
            <person name="Szebenyi C."/>
            <person name="Tomsovsky M."/>
            <person name="Tulloss R.E."/>
            <person name="Uehling J."/>
            <person name="Grigoriev I.V."/>
            <person name="Vagvolgyi C."/>
            <person name="Papp T."/>
            <person name="Martin F.M."/>
            <person name="Miettinen O."/>
            <person name="Hibbett D.S."/>
            <person name="Nagy L.G."/>
        </authorList>
    </citation>
    <scope>NUCLEOTIDE SEQUENCE [LARGE SCALE GENOMIC DNA]</scope>
    <source>
        <strain evidence="1 2">HHB13444</strain>
    </source>
</reference>
<sequence length="51" mass="5769">MSYRSIVPYPCPATAATSDFAYAQSQWASTWPENPEDRALVVDSVKMWQLC</sequence>
<proteinExistence type="predicted"/>
<dbReference type="EMBL" id="ML213343">
    <property type="protein sequence ID" value="TFK77653.1"/>
    <property type="molecule type" value="Genomic_DNA"/>
</dbReference>
<dbReference type="AlphaFoldDB" id="A0A5C3NVU1"/>
<evidence type="ECO:0000313" key="2">
    <source>
        <dbReference type="Proteomes" id="UP000308197"/>
    </source>
</evidence>
<keyword evidence="1" id="KW-0378">Hydrolase</keyword>
<keyword evidence="2" id="KW-1185">Reference proteome</keyword>
<organism evidence="1 2">
    <name type="scientific">Polyporus arcularius HHB13444</name>
    <dbReference type="NCBI Taxonomy" id="1314778"/>
    <lineage>
        <taxon>Eukaryota</taxon>
        <taxon>Fungi</taxon>
        <taxon>Dikarya</taxon>
        <taxon>Basidiomycota</taxon>
        <taxon>Agaricomycotina</taxon>
        <taxon>Agaricomycetes</taxon>
        <taxon>Polyporales</taxon>
        <taxon>Polyporaceae</taxon>
        <taxon>Polyporus</taxon>
    </lineage>
</organism>